<evidence type="ECO:0008006" key="3">
    <source>
        <dbReference type="Google" id="ProtNLM"/>
    </source>
</evidence>
<dbReference type="Gene3D" id="3.10.450.50">
    <property type="match status" value="1"/>
</dbReference>
<dbReference type="AlphaFoldDB" id="A0AAD4LMK4"/>
<proteinExistence type="predicted"/>
<organism evidence="1 2">
    <name type="scientific">Lactarius akahatsu</name>
    <dbReference type="NCBI Taxonomy" id="416441"/>
    <lineage>
        <taxon>Eukaryota</taxon>
        <taxon>Fungi</taxon>
        <taxon>Dikarya</taxon>
        <taxon>Basidiomycota</taxon>
        <taxon>Agaricomycotina</taxon>
        <taxon>Agaricomycetes</taxon>
        <taxon>Russulales</taxon>
        <taxon>Russulaceae</taxon>
        <taxon>Lactarius</taxon>
    </lineage>
</organism>
<reference evidence="1" key="1">
    <citation type="submission" date="2022-01" db="EMBL/GenBank/DDBJ databases">
        <title>Comparative genomics reveals a dynamic genome evolution in the ectomycorrhizal milk-cap (Lactarius) mushrooms.</title>
        <authorList>
            <consortium name="DOE Joint Genome Institute"/>
            <person name="Lebreton A."/>
            <person name="Tang N."/>
            <person name="Kuo A."/>
            <person name="LaButti K."/>
            <person name="Drula E."/>
            <person name="Barry K."/>
            <person name="Clum A."/>
            <person name="Lipzen A."/>
            <person name="Mousain D."/>
            <person name="Ng V."/>
            <person name="Wang R."/>
            <person name="Wang X."/>
            <person name="Dai Y."/>
            <person name="Henrissat B."/>
            <person name="Grigoriev I.V."/>
            <person name="Guerin-Laguette A."/>
            <person name="Yu F."/>
            <person name="Martin F.M."/>
        </authorList>
    </citation>
    <scope>NUCLEOTIDE SEQUENCE</scope>
    <source>
        <strain evidence="1">QP</strain>
    </source>
</reference>
<accession>A0AAD4LMK4</accession>
<protein>
    <recommendedName>
        <fullName evidence="3">SnoaL-like domain-containing protein</fullName>
    </recommendedName>
</protein>
<comment type="caution">
    <text evidence="1">The sequence shown here is derived from an EMBL/GenBank/DDBJ whole genome shotgun (WGS) entry which is preliminary data.</text>
</comment>
<sequence>MASTATSNPSAQLSVVLKFYEAIANWKFDVLEALFSEDYIHKTLPTTANDPPKNKTEGIEYAKSLGKLIGHTNLKYEIFQLNEAPGSIWVHSRLYGDLSDGVAFNIESIYIFTLSSGDNIQITAIQEFIDTVKKVAAELVAASAAAAPNRIPETNTRKTAHHSTQEYGKENCCLGSSSNCPGARTRVSTRTHVRTSSRCVGIDVPWDSVKMQGFKNIAMRGREWGSEGGGQWGVIPPSSAADVVLKLPYPVQCPWDQAYLALRQLKATIQESLCLPCRSVSRQDKWGGREKIVPALAVWYSF</sequence>
<evidence type="ECO:0000313" key="2">
    <source>
        <dbReference type="Proteomes" id="UP001201163"/>
    </source>
</evidence>
<name>A0AAD4LMK4_9AGAM</name>
<dbReference type="EMBL" id="JAKELL010000021">
    <property type="protein sequence ID" value="KAH8992667.1"/>
    <property type="molecule type" value="Genomic_DNA"/>
</dbReference>
<dbReference type="InterPro" id="IPR032710">
    <property type="entry name" value="NTF2-like_dom_sf"/>
</dbReference>
<gene>
    <name evidence="1" type="ORF">EDB92DRAFT_1815824</name>
</gene>
<keyword evidence="2" id="KW-1185">Reference proteome</keyword>
<dbReference type="SUPFAM" id="SSF54427">
    <property type="entry name" value="NTF2-like"/>
    <property type="match status" value="1"/>
</dbReference>
<dbReference type="Proteomes" id="UP001201163">
    <property type="component" value="Unassembled WGS sequence"/>
</dbReference>
<evidence type="ECO:0000313" key="1">
    <source>
        <dbReference type="EMBL" id="KAH8992667.1"/>
    </source>
</evidence>